<dbReference type="AlphaFoldDB" id="A0AAV7L7W0"/>
<evidence type="ECO:0000313" key="2">
    <source>
        <dbReference type="EMBL" id="KAJ1087721.1"/>
    </source>
</evidence>
<gene>
    <name evidence="2" type="ORF">NDU88_000886</name>
</gene>
<reference evidence="2" key="1">
    <citation type="journal article" date="2022" name="bioRxiv">
        <title>Sequencing and chromosome-scale assembly of the giantPleurodeles waltlgenome.</title>
        <authorList>
            <person name="Brown T."/>
            <person name="Elewa A."/>
            <person name="Iarovenko S."/>
            <person name="Subramanian E."/>
            <person name="Araus A.J."/>
            <person name="Petzold A."/>
            <person name="Susuki M."/>
            <person name="Suzuki K.-i.T."/>
            <person name="Hayashi T."/>
            <person name="Toyoda A."/>
            <person name="Oliveira C."/>
            <person name="Osipova E."/>
            <person name="Leigh N.D."/>
            <person name="Simon A."/>
            <person name="Yun M.H."/>
        </authorList>
    </citation>
    <scope>NUCLEOTIDE SEQUENCE</scope>
    <source>
        <strain evidence="2">20211129_DDA</strain>
        <tissue evidence="2">Liver</tissue>
    </source>
</reference>
<dbReference type="Proteomes" id="UP001066276">
    <property type="component" value="Chromosome 11"/>
</dbReference>
<evidence type="ECO:0000256" key="1">
    <source>
        <dbReference type="SAM" id="MobiDB-lite"/>
    </source>
</evidence>
<keyword evidence="3" id="KW-1185">Reference proteome</keyword>
<accession>A0AAV7L7W0</accession>
<comment type="caution">
    <text evidence="2">The sequence shown here is derived from an EMBL/GenBank/DDBJ whole genome shotgun (WGS) entry which is preliminary data.</text>
</comment>
<feature type="region of interest" description="Disordered" evidence="1">
    <location>
        <begin position="1"/>
        <end position="32"/>
    </location>
</feature>
<protein>
    <submittedName>
        <fullName evidence="2">Uncharacterized protein</fullName>
    </submittedName>
</protein>
<feature type="non-terminal residue" evidence="2">
    <location>
        <position position="70"/>
    </location>
</feature>
<dbReference type="EMBL" id="JANPWB010000015">
    <property type="protein sequence ID" value="KAJ1087721.1"/>
    <property type="molecule type" value="Genomic_DNA"/>
</dbReference>
<feature type="compositionally biased region" description="Basic and acidic residues" evidence="1">
    <location>
        <begin position="15"/>
        <end position="32"/>
    </location>
</feature>
<organism evidence="2 3">
    <name type="scientific">Pleurodeles waltl</name>
    <name type="common">Iberian ribbed newt</name>
    <dbReference type="NCBI Taxonomy" id="8319"/>
    <lineage>
        <taxon>Eukaryota</taxon>
        <taxon>Metazoa</taxon>
        <taxon>Chordata</taxon>
        <taxon>Craniata</taxon>
        <taxon>Vertebrata</taxon>
        <taxon>Euteleostomi</taxon>
        <taxon>Amphibia</taxon>
        <taxon>Batrachia</taxon>
        <taxon>Caudata</taxon>
        <taxon>Salamandroidea</taxon>
        <taxon>Salamandridae</taxon>
        <taxon>Pleurodelinae</taxon>
        <taxon>Pleurodeles</taxon>
    </lineage>
</organism>
<feature type="non-terminal residue" evidence="2">
    <location>
        <position position="1"/>
    </location>
</feature>
<name>A0AAV7L7W0_PLEWA</name>
<evidence type="ECO:0000313" key="3">
    <source>
        <dbReference type="Proteomes" id="UP001066276"/>
    </source>
</evidence>
<sequence length="70" mass="8074">IQTAELQGRAKQCGKKQDRKTMPDEKSTGRRELGELQEIWKYSETEHLPLSTVHSGSVEWTMYTYVSTLT</sequence>
<proteinExistence type="predicted"/>